<dbReference type="Pfam" id="PF07714">
    <property type="entry name" value="PK_Tyr_Ser-Thr"/>
    <property type="match status" value="1"/>
</dbReference>
<name>A0ABQ6M988_9STRA</name>
<dbReference type="InterPro" id="IPR017441">
    <property type="entry name" value="Protein_kinase_ATP_BS"/>
</dbReference>
<dbReference type="EMBL" id="BRYB01002580">
    <property type="protein sequence ID" value="GMI22046.1"/>
    <property type="molecule type" value="Genomic_DNA"/>
</dbReference>
<dbReference type="InterPro" id="IPR008271">
    <property type="entry name" value="Ser/Thr_kinase_AS"/>
</dbReference>
<keyword evidence="4" id="KW-0418">Kinase</keyword>
<evidence type="ECO:0000256" key="4">
    <source>
        <dbReference type="ARBA" id="ARBA00022777"/>
    </source>
</evidence>
<evidence type="ECO:0000256" key="1">
    <source>
        <dbReference type="ARBA" id="ARBA00022527"/>
    </source>
</evidence>
<gene>
    <name evidence="10" type="ORF">TeGR_g8388</name>
</gene>
<feature type="transmembrane region" description="Helical" evidence="8">
    <location>
        <begin position="65"/>
        <end position="85"/>
    </location>
</feature>
<dbReference type="Gene3D" id="3.30.530.20">
    <property type="match status" value="2"/>
</dbReference>
<proteinExistence type="predicted"/>
<evidence type="ECO:0000256" key="8">
    <source>
        <dbReference type="SAM" id="Phobius"/>
    </source>
</evidence>
<dbReference type="InterPro" id="IPR023393">
    <property type="entry name" value="START-like_dom_sf"/>
</dbReference>
<evidence type="ECO:0000313" key="10">
    <source>
        <dbReference type="EMBL" id="GMI22046.1"/>
    </source>
</evidence>
<dbReference type="InterPro" id="IPR000719">
    <property type="entry name" value="Prot_kinase_dom"/>
</dbReference>
<dbReference type="Pfam" id="PF00069">
    <property type="entry name" value="Pkinase"/>
    <property type="match status" value="1"/>
</dbReference>
<dbReference type="PROSITE" id="PS00108">
    <property type="entry name" value="PROTEIN_KINASE_ST"/>
    <property type="match status" value="1"/>
</dbReference>
<organism evidence="10 11">
    <name type="scientific">Tetraparma gracilis</name>
    <dbReference type="NCBI Taxonomy" id="2962635"/>
    <lineage>
        <taxon>Eukaryota</taxon>
        <taxon>Sar</taxon>
        <taxon>Stramenopiles</taxon>
        <taxon>Ochrophyta</taxon>
        <taxon>Bolidophyceae</taxon>
        <taxon>Parmales</taxon>
        <taxon>Triparmaceae</taxon>
        <taxon>Tetraparma</taxon>
    </lineage>
</organism>
<keyword evidence="8" id="KW-0472">Membrane</keyword>
<protein>
    <recommendedName>
        <fullName evidence="9">Protein kinase domain-containing protein</fullName>
    </recommendedName>
</protein>
<evidence type="ECO:0000313" key="11">
    <source>
        <dbReference type="Proteomes" id="UP001165060"/>
    </source>
</evidence>
<evidence type="ECO:0000256" key="6">
    <source>
        <dbReference type="PROSITE-ProRule" id="PRU10141"/>
    </source>
</evidence>
<evidence type="ECO:0000256" key="3">
    <source>
        <dbReference type="ARBA" id="ARBA00022741"/>
    </source>
</evidence>
<dbReference type="SUPFAM" id="SSF55961">
    <property type="entry name" value="Bet v1-like"/>
    <property type="match status" value="2"/>
</dbReference>
<dbReference type="SUPFAM" id="SSF56112">
    <property type="entry name" value="Protein kinase-like (PK-like)"/>
    <property type="match status" value="2"/>
</dbReference>
<keyword evidence="1" id="KW-0723">Serine/threonine-protein kinase</keyword>
<evidence type="ECO:0000256" key="7">
    <source>
        <dbReference type="SAM" id="MobiDB-lite"/>
    </source>
</evidence>
<dbReference type="InterPro" id="IPR011009">
    <property type="entry name" value="Kinase-like_dom_sf"/>
</dbReference>
<dbReference type="PANTHER" id="PTHR44329:SF288">
    <property type="entry name" value="MITOGEN-ACTIVATED PROTEIN KINASE KINASE KINASE 20"/>
    <property type="match status" value="1"/>
</dbReference>
<dbReference type="Proteomes" id="UP001165060">
    <property type="component" value="Unassembled WGS sequence"/>
</dbReference>
<feature type="transmembrane region" description="Helical" evidence="8">
    <location>
        <begin position="31"/>
        <end position="53"/>
    </location>
</feature>
<accession>A0ABQ6M988</accession>
<evidence type="ECO:0000259" key="9">
    <source>
        <dbReference type="PROSITE" id="PS50011"/>
    </source>
</evidence>
<evidence type="ECO:0000256" key="5">
    <source>
        <dbReference type="ARBA" id="ARBA00022840"/>
    </source>
</evidence>
<reference evidence="10 11" key="1">
    <citation type="journal article" date="2023" name="Commun. Biol.">
        <title>Genome analysis of Parmales, the sister group of diatoms, reveals the evolutionary specialization of diatoms from phago-mixotrophs to photoautotrophs.</title>
        <authorList>
            <person name="Ban H."/>
            <person name="Sato S."/>
            <person name="Yoshikawa S."/>
            <person name="Yamada K."/>
            <person name="Nakamura Y."/>
            <person name="Ichinomiya M."/>
            <person name="Sato N."/>
            <person name="Blanc-Mathieu R."/>
            <person name="Endo H."/>
            <person name="Kuwata A."/>
            <person name="Ogata H."/>
        </authorList>
    </citation>
    <scope>NUCLEOTIDE SEQUENCE [LARGE SCALE GENOMIC DNA]</scope>
</reference>
<feature type="domain" description="Protein kinase" evidence="9">
    <location>
        <begin position="210"/>
        <end position="703"/>
    </location>
</feature>
<dbReference type="PROSITE" id="PS00107">
    <property type="entry name" value="PROTEIN_KINASE_ATP"/>
    <property type="match status" value="1"/>
</dbReference>
<dbReference type="PROSITE" id="PS50011">
    <property type="entry name" value="PROTEIN_KINASE_DOM"/>
    <property type="match status" value="1"/>
</dbReference>
<dbReference type="InterPro" id="IPR001245">
    <property type="entry name" value="Ser-Thr/Tyr_kinase_cat_dom"/>
</dbReference>
<dbReference type="PANTHER" id="PTHR44329">
    <property type="entry name" value="SERINE/THREONINE-PROTEIN KINASE TNNI3K-RELATED"/>
    <property type="match status" value="1"/>
</dbReference>
<keyword evidence="11" id="KW-1185">Reference proteome</keyword>
<sequence length="1041" mass="117280">MLSILVTGNATTMLRVIAVDPSYSGTSEDKWYGVGTVGKELLLMCFFTAFIYYANPTYYLIPRHLRGTATTLAVACMLFSSIVSVTRHGFDMNIFGYNPLPGKDFNGTFVPDAPFMELHPAAASFEANYTILVAVVCIIMKSTNWAREFADRVAFSFSWNDNFHRFETYAKMPGPDDAYSRNFKVVEKLLEQHHARLHRKLQHPLEGSALEFIAEIGKGSNATVSLARYHNNIVAVKELDLSRSNLPDMIAFVSEMELMANLQHPNIIRFERLICDYPKLCMIIEYAKAGSLRSVLLKSPFLDWRGEKRRFAIGVAEGMQYLHALDKPVLHRDLKTMNVLLTEWGGVKISDFGESKLVEDDDDDDDDDDDTFLGPRLKPLHEVLQLAKPARKDGRSMASPEDELEIVKSLDIIDAMLQDHDLGTGGFTNITPDSFADPSVKSMWRYDASTRFIEILSSTTIKARPEQVFALYCDPRYDSLGDNSTTETVWKEHDVRLQLMSFPSSRMLVSDREVLYRGIMKMVDREPTRNHYVDVAYSTDDEIRPRAKGVIRMESRYCLSIKELPGSGGTVTEINRLNMVNPNLPINLLNELAARKTIDFNIRPLIYLKKEFTSDVYSFGCVLADIVMDGKIKNLYLDSMQKDFPKMDKFSEAQFCKLIISGWRPILPSYFKGQFPLLCRLIQDCCTEDPSKRPDFAEIVDFLTNWDGEDALVGGVNSFMRPVYVKNYFANVQYTSSEAAFIAEGVKVIFDKLQQSTKADPDEEANAGAGSARFTKTMPFNAADVCELIFNWEHPEKLLKSYSDGDKARATLRRVNDHHHIEWTRVGIIPGLKDRDFVVRQMWREVSQGNFIIYNKSSPDLDQFCDRLPGANNTVKADITTVCWVRQSMHTDASECVFEISVDLKGVFTMNMVKESINKRTGYLNWVEATLAKGSKGLWGKYIPADADGGRKVPFFHNDGTRMKKEQLTKAEMDAVKSYAMKNTARGGSGGGGNEVEDTNTNTSNSDSNDSANSTNNTNNTSRLIGATGGWGALELRPTKN</sequence>
<comment type="caution">
    <text evidence="10">The sequence shown here is derived from an EMBL/GenBank/DDBJ whole genome shotgun (WGS) entry which is preliminary data.</text>
</comment>
<keyword evidence="3 6" id="KW-0547">Nucleotide-binding</keyword>
<feature type="binding site" evidence="6">
    <location>
        <position position="237"/>
    </location>
    <ligand>
        <name>ATP</name>
        <dbReference type="ChEBI" id="CHEBI:30616"/>
    </ligand>
</feature>
<feature type="compositionally biased region" description="Low complexity" evidence="7">
    <location>
        <begin position="999"/>
        <end position="1022"/>
    </location>
</feature>
<evidence type="ECO:0000256" key="2">
    <source>
        <dbReference type="ARBA" id="ARBA00022679"/>
    </source>
</evidence>
<keyword evidence="5 6" id="KW-0067">ATP-binding</keyword>
<keyword evidence="8" id="KW-0812">Transmembrane</keyword>
<dbReference type="InterPro" id="IPR051681">
    <property type="entry name" value="Ser/Thr_Kinases-Pseudokinases"/>
</dbReference>
<dbReference type="SMART" id="SM00220">
    <property type="entry name" value="S_TKc"/>
    <property type="match status" value="1"/>
</dbReference>
<keyword evidence="2" id="KW-0808">Transferase</keyword>
<dbReference type="Gene3D" id="1.10.510.10">
    <property type="entry name" value="Transferase(Phosphotransferase) domain 1"/>
    <property type="match status" value="2"/>
</dbReference>
<feature type="region of interest" description="Disordered" evidence="7">
    <location>
        <begin position="983"/>
        <end position="1041"/>
    </location>
</feature>
<keyword evidence="8" id="KW-1133">Transmembrane helix</keyword>